<dbReference type="EMBL" id="VSRR010004152">
    <property type="protein sequence ID" value="MPC38724.1"/>
    <property type="molecule type" value="Genomic_DNA"/>
</dbReference>
<proteinExistence type="predicted"/>
<comment type="caution">
    <text evidence="1">The sequence shown here is derived from an EMBL/GenBank/DDBJ whole genome shotgun (WGS) entry which is preliminary data.</text>
</comment>
<dbReference type="Proteomes" id="UP000324222">
    <property type="component" value="Unassembled WGS sequence"/>
</dbReference>
<evidence type="ECO:0000313" key="1">
    <source>
        <dbReference type="EMBL" id="MPC38724.1"/>
    </source>
</evidence>
<evidence type="ECO:0000313" key="2">
    <source>
        <dbReference type="Proteomes" id="UP000324222"/>
    </source>
</evidence>
<dbReference type="AlphaFoldDB" id="A0A5B7F296"/>
<reference evidence="1 2" key="1">
    <citation type="submission" date="2019-05" db="EMBL/GenBank/DDBJ databases">
        <title>Another draft genome of Portunus trituberculatus and its Hox gene families provides insights of decapod evolution.</title>
        <authorList>
            <person name="Jeong J.-H."/>
            <person name="Song I."/>
            <person name="Kim S."/>
            <person name="Choi T."/>
            <person name="Kim D."/>
            <person name="Ryu S."/>
            <person name="Kim W."/>
        </authorList>
    </citation>
    <scope>NUCLEOTIDE SEQUENCE [LARGE SCALE GENOMIC DNA]</scope>
    <source>
        <tissue evidence="1">Muscle</tissue>
    </source>
</reference>
<name>A0A5B7F296_PORTR</name>
<accession>A0A5B7F296</accession>
<protein>
    <submittedName>
        <fullName evidence="1">Uncharacterized protein</fullName>
    </submittedName>
</protein>
<gene>
    <name evidence="1" type="ORF">E2C01_032236</name>
</gene>
<sequence>MATTIITTTTTTTTTTTITTTTATAITKLSPEPFLSAQEEKSQYHFTGWEKKEASHWSASISRDTPLGYRLSGDIGAQLTGGSSDSIGWRISEPPLAGPLAASYPECPVESMHEAAVRRSRDVSEGFPEAVPSRPSTVCHAWTTAKAPPSDIGMIKYCWCFVRVRNALRVNVRRHKPTCSLTWRVRVGHCGDVTPSSPARVFRATRRCVRNATREETIVVCGAASHRSIAFHCIIPRKNVDELQGTCIFL</sequence>
<keyword evidence="2" id="KW-1185">Reference proteome</keyword>
<organism evidence="1 2">
    <name type="scientific">Portunus trituberculatus</name>
    <name type="common">Swimming crab</name>
    <name type="synonym">Neptunus trituberculatus</name>
    <dbReference type="NCBI Taxonomy" id="210409"/>
    <lineage>
        <taxon>Eukaryota</taxon>
        <taxon>Metazoa</taxon>
        <taxon>Ecdysozoa</taxon>
        <taxon>Arthropoda</taxon>
        <taxon>Crustacea</taxon>
        <taxon>Multicrustacea</taxon>
        <taxon>Malacostraca</taxon>
        <taxon>Eumalacostraca</taxon>
        <taxon>Eucarida</taxon>
        <taxon>Decapoda</taxon>
        <taxon>Pleocyemata</taxon>
        <taxon>Brachyura</taxon>
        <taxon>Eubrachyura</taxon>
        <taxon>Portunoidea</taxon>
        <taxon>Portunidae</taxon>
        <taxon>Portuninae</taxon>
        <taxon>Portunus</taxon>
    </lineage>
</organism>